<dbReference type="InterPro" id="IPR027266">
    <property type="entry name" value="TrmE/GcvT-like"/>
</dbReference>
<proteinExistence type="predicted"/>
<dbReference type="Gene3D" id="3.30.1360.120">
    <property type="entry name" value="Probable tRNA modification gtpase trme, domain 1"/>
    <property type="match status" value="1"/>
</dbReference>
<keyword evidence="2" id="KW-1185">Reference proteome</keyword>
<comment type="caution">
    <text evidence="1">The sequence shown here is derived from an EMBL/GenBank/DDBJ whole genome shotgun (WGS) entry which is preliminary data.</text>
</comment>
<reference evidence="1 2" key="1">
    <citation type="submission" date="2024-05" db="EMBL/GenBank/DDBJ databases">
        <authorList>
            <person name="Jiang F."/>
        </authorList>
    </citation>
    <scope>NUCLEOTIDE SEQUENCE [LARGE SCALE GENOMIC DNA]</scope>
    <source>
        <strain evidence="1 2">LZ166</strain>
    </source>
</reference>
<dbReference type="EMBL" id="JBDPGJ010000009">
    <property type="protein sequence ID" value="MEX0409390.1"/>
    <property type="molecule type" value="Genomic_DNA"/>
</dbReference>
<organism evidence="1 2">
    <name type="scientific">Aquibium pacificus</name>
    <dbReference type="NCBI Taxonomy" id="3153579"/>
    <lineage>
        <taxon>Bacteria</taxon>
        <taxon>Pseudomonadati</taxon>
        <taxon>Pseudomonadota</taxon>
        <taxon>Alphaproteobacteria</taxon>
        <taxon>Hyphomicrobiales</taxon>
        <taxon>Phyllobacteriaceae</taxon>
        <taxon>Aquibium</taxon>
    </lineage>
</organism>
<dbReference type="Gene3D" id="3.30.70.1520">
    <property type="entry name" value="Heterotetrameric sarcosine oxidase"/>
    <property type="match status" value="1"/>
</dbReference>
<dbReference type="InterPro" id="IPR006280">
    <property type="entry name" value="SoxG_het"/>
</dbReference>
<dbReference type="Pfam" id="PF04268">
    <property type="entry name" value="SoxG"/>
    <property type="match status" value="1"/>
</dbReference>
<dbReference type="InterPro" id="IPR007375">
    <property type="entry name" value="SoxG"/>
</dbReference>
<protein>
    <submittedName>
        <fullName evidence="1">Sarcosine oxidase subunit gamma</fullName>
    </submittedName>
</protein>
<dbReference type="Proteomes" id="UP001556692">
    <property type="component" value="Unassembled WGS sequence"/>
</dbReference>
<evidence type="ECO:0000313" key="1">
    <source>
        <dbReference type="EMBL" id="MEX0409390.1"/>
    </source>
</evidence>
<dbReference type="SUPFAM" id="SSF103025">
    <property type="entry name" value="Folate-binding domain"/>
    <property type="match status" value="1"/>
</dbReference>
<gene>
    <name evidence="1" type="ORF">ABGN05_27495</name>
</gene>
<evidence type="ECO:0000313" key="2">
    <source>
        <dbReference type="Proteomes" id="UP001556692"/>
    </source>
</evidence>
<name>A0ABV3SSW6_9HYPH</name>
<accession>A0ABV3SSW6</accession>
<dbReference type="RefSeq" id="WP_367957250.1">
    <property type="nucleotide sequence ID" value="NZ_JBDPGJ010000009.1"/>
</dbReference>
<dbReference type="NCBIfam" id="TIGR01375">
    <property type="entry name" value="soxG"/>
    <property type="match status" value="1"/>
</dbReference>
<sequence>MARAATKTKVAAAERREKRAGLSLAAENVRVTPAPPATRLSLRAPELSVNSVSRALGVTLPQAPKTSAKAKSGNRTALWLGPDEWLVIDEDGADILADAAKAKALHSAVEVSHRNVAILVEGAGAAACLNAGCPQDLSLTAFPVGACSRTVLGKIEIVLQRTSETAFRVEVWRSFSEYAWDFLSEAARDA</sequence>